<evidence type="ECO:0000313" key="3">
    <source>
        <dbReference type="EMBL" id="HAS6678588.1"/>
    </source>
</evidence>
<organism evidence="8 20">
    <name type="scientific">Vibrio parahaemolyticus</name>
    <dbReference type="NCBI Taxonomy" id="670"/>
    <lineage>
        <taxon>Bacteria</taxon>
        <taxon>Pseudomonadati</taxon>
        <taxon>Pseudomonadota</taxon>
        <taxon>Gammaproteobacteria</taxon>
        <taxon>Vibrionales</taxon>
        <taxon>Vibrionaceae</taxon>
        <taxon>Vibrio</taxon>
    </lineage>
</organism>
<feature type="domain" description="PepSY" evidence="2">
    <location>
        <begin position="75"/>
        <end position="127"/>
    </location>
</feature>
<reference evidence="7" key="11">
    <citation type="submission" date="2023-06" db="EMBL/GenBank/DDBJ databases">
        <title>Genomic Diversity of Vibrio spp. and Metagenomic Analysis of Pathogens in Florida Gulf Coastal Waters Following Hurricane Ian.</title>
        <authorList>
            <person name="Brumfield K.D."/>
        </authorList>
    </citation>
    <scope>NUCLEOTIDE SEQUENCE</scope>
    <source>
        <strain evidence="7">WBS2B-138</strain>
    </source>
</reference>
<feature type="chain" id="PRO_5015027919" description="PepSY domain-containing protein" evidence="1">
    <location>
        <begin position="28"/>
        <end position="141"/>
    </location>
</feature>
<keyword evidence="1" id="KW-0732">Signal</keyword>
<evidence type="ECO:0000313" key="20">
    <source>
        <dbReference type="Proteomes" id="UP000555836"/>
    </source>
</evidence>
<reference evidence="14" key="10">
    <citation type="submission" date="2022-12" db="EMBL/GenBank/DDBJ databases">
        <title>Vibrio parahaemolyticus become highly virulent by producing novel Tc toxins.</title>
        <authorList>
            <person name="Yang F."/>
            <person name="You Y."/>
            <person name="Lai Q."/>
            <person name="Xu L."/>
            <person name="Li F."/>
        </authorList>
    </citation>
    <scope>NUCLEOTIDE SEQUENCE</scope>
    <source>
        <strain evidence="14">Vp-HL-202005</strain>
    </source>
</reference>
<reference evidence="13" key="9">
    <citation type="submission" date="2022-05" db="EMBL/GenBank/DDBJ databases">
        <title>Megaplasmid of Vibrio parahaemolyticus.</title>
        <authorList>
            <person name="Strauch E."/>
            <person name="Borowiak M."/>
        </authorList>
    </citation>
    <scope>NUCLEOTIDE SEQUENCE</scope>
    <source>
        <strain evidence="13">16-VB00198</strain>
    </source>
</reference>
<evidence type="ECO:0000313" key="17">
    <source>
        <dbReference type="Proteomes" id="UP000321504"/>
    </source>
</evidence>
<dbReference type="InterPro" id="IPR025711">
    <property type="entry name" value="PepSY"/>
</dbReference>
<evidence type="ECO:0000313" key="7">
    <source>
        <dbReference type="EMBL" id="MDS1822866.1"/>
    </source>
</evidence>
<evidence type="ECO:0000313" key="10">
    <source>
        <dbReference type="EMBL" id="OQK02531.1"/>
    </source>
</evidence>
<dbReference type="EMBL" id="JABCLB010002390">
    <property type="protein sequence ID" value="NMU86349.1"/>
    <property type="molecule type" value="Genomic_DNA"/>
</dbReference>
<dbReference type="Proteomes" id="UP000856022">
    <property type="component" value="Unassembled WGS sequence"/>
</dbReference>
<dbReference type="EMBL" id="LIRS01000018">
    <property type="protein sequence ID" value="KOY42158.1"/>
    <property type="molecule type" value="Genomic_DNA"/>
</dbReference>
<dbReference type="AlphaFoldDB" id="A0A072JCY9"/>
<reference evidence="10 16" key="2">
    <citation type="submission" date="2015-08" db="EMBL/GenBank/DDBJ databases">
        <title>Draft Genome Sequences of Vibrio parahaemolyticus Strains.</title>
        <authorList>
            <person name="Gonzalez-Escalona N."/>
            <person name="DePaola A."/>
        </authorList>
    </citation>
    <scope>NUCLEOTIDE SEQUENCE [LARGE SCALE GENOMIC DNA]</scope>
    <source>
        <strain evidence="10 16">CFSAN001621</strain>
    </source>
</reference>
<proteinExistence type="predicted"/>
<evidence type="ECO:0000313" key="19">
    <source>
        <dbReference type="Proteomes" id="UP000518904"/>
    </source>
</evidence>
<evidence type="ECO:0000313" key="14">
    <source>
        <dbReference type="EMBL" id="WAT91344.1"/>
    </source>
</evidence>
<evidence type="ECO:0000313" key="12">
    <source>
        <dbReference type="EMBL" id="TXN16526.1"/>
    </source>
</evidence>
<dbReference type="EMBL" id="CP097355">
    <property type="protein sequence ID" value="UYV27529.1"/>
    <property type="molecule type" value="Genomic_DNA"/>
</dbReference>
<evidence type="ECO:0000256" key="1">
    <source>
        <dbReference type="SAM" id="SignalP"/>
    </source>
</evidence>
<dbReference type="RefSeq" id="WP_005495629.1">
    <property type="nucleotide sequence ID" value="NZ_CAJDZF010000005.1"/>
</dbReference>
<evidence type="ECO:0000313" key="15">
    <source>
        <dbReference type="Proteomes" id="UP000037697"/>
    </source>
</evidence>
<dbReference type="EMBL" id="DACQKT010000082">
    <property type="protein sequence ID" value="HAS6680576.1"/>
    <property type="molecule type" value="Genomic_DNA"/>
</dbReference>
<dbReference type="Proteomes" id="UP000518904">
    <property type="component" value="Unassembled WGS sequence"/>
</dbReference>
<evidence type="ECO:0000313" key="16">
    <source>
        <dbReference type="Proteomes" id="UP000191946"/>
    </source>
</evidence>
<evidence type="ECO:0000313" key="6">
    <source>
        <dbReference type="EMBL" id="MCC3807250.1"/>
    </source>
</evidence>
<dbReference type="Proteomes" id="UP000191946">
    <property type="component" value="Unassembled WGS sequence"/>
</dbReference>
<reference evidence="6" key="8">
    <citation type="submission" date="2020-09" db="EMBL/GenBank/DDBJ databases">
        <title>Genome sequence of Vibrio parahaemolyticus isolates.</title>
        <authorList>
            <person name="Hammerl J.A."/>
            <person name="Strauch E."/>
        </authorList>
    </citation>
    <scope>NUCLEOTIDE SEQUENCE</scope>
    <source>
        <strain evidence="6">17-VB00146</strain>
    </source>
</reference>
<reference evidence="5 15" key="1">
    <citation type="submission" date="2015-07" db="EMBL/GenBank/DDBJ databases">
        <title>Foodborne Vibrio parahaemolyticus Isolates.</title>
        <authorList>
            <person name="Ronholm J."/>
            <person name="Petronella N."/>
            <person name="Kenwell R."/>
            <person name="Banerjee S."/>
        </authorList>
    </citation>
    <scope>NUCLEOTIDE SEQUENCE [LARGE SCALE GENOMIC DNA]</scope>
    <source>
        <strain evidence="5 15">HS-06-05</strain>
    </source>
</reference>
<reference evidence="3" key="6">
    <citation type="submission" date="2019-12" db="EMBL/GenBank/DDBJ databases">
        <authorList>
            <consortium name="NCBI Pathogen Detection Project"/>
        </authorList>
    </citation>
    <scope>NUCLEOTIDE SEQUENCE</scope>
    <source>
        <strain evidence="3">1930</strain>
    </source>
</reference>
<dbReference type="Gene3D" id="3.10.450.40">
    <property type="match status" value="1"/>
</dbReference>
<dbReference type="Pfam" id="PF03413">
    <property type="entry name" value="PepSY"/>
    <property type="match status" value="1"/>
</dbReference>
<dbReference type="EMBL" id="CP034298">
    <property type="protein sequence ID" value="QHH09045.1"/>
    <property type="molecule type" value="Genomic_DNA"/>
</dbReference>
<evidence type="ECO:0000313" key="18">
    <source>
        <dbReference type="Proteomes" id="UP000464718"/>
    </source>
</evidence>
<dbReference type="EMBL" id="LHQV01000006">
    <property type="protein sequence ID" value="OQK02531.1"/>
    <property type="molecule type" value="Genomic_DNA"/>
</dbReference>
<evidence type="ECO:0000313" key="9">
    <source>
        <dbReference type="EMBL" id="NMU86349.1"/>
    </source>
</evidence>
<sequence length="141" mass="16256">MYKPVTSQNLALFFSLAPMLLSAPSFAQQNDIYTTQNGHAIVQDVEKPGTRIEFDEDQDEVYRAVQKGYIRPFSELYAAVENDLYGRIIKVELEEDDNEWVYELKILFNNSVLKVEYDAATLEMLEVKGRNFNKALKPPQN</sequence>
<reference evidence="3" key="3">
    <citation type="journal article" date="2018" name="Genome Biol.">
        <title>SKESA: strategic k-mer extension for scrupulous assemblies.</title>
        <authorList>
            <person name="Souvorov A."/>
            <person name="Agarwala R."/>
            <person name="Lipman D.J."/>
        </authorList>
    </citation>
    <scope>NUCLEOTIDE SEQUENCE</scope>
    <source>
        <strain evidence="3">1930</strain>
    </source>
</reference>
<dbReference type="EMBL" id="JACVHL010000023">
    <property type="protein sequence ID" value="MCC3807250.1"/>
    <property type="molecule type" value="Genomic_DNA"/>
</dbReference>
<reference evidence="19 20" key="7">
    <citation type="submission" date="2020-04" db="EMBL/GenBank/DDBJ databases">
        <title>Whole-genome sequencing of Vibrio spp. from China reveals different genetic environments of blaCTX-M-14 among diverse lineages.</title>
        <authorList>
            <person name="Zheng Z."/>
            <person name="Ye L."/>
            <person name="Chen S."/>
        </authorList>
    </citation>
    <scope>NUCLEOTIDE SEQUENCE [LARGE SCALE GENOMIC DNA]</scope>
    <source>
        <strain evidence="9 19">Vb0551</strain>
        <strain evidence="8 20">Vb0574</strain>
    </source>
</reference>
<dbReference type="EMBL" id="JAUHGG010000007">
    <property type="protein sequence ID" value="MDS1822866.1"/>
    <property type="molecule type" value="Genomic_DNA"/>
</dbReference>
<feature type="signal peptide" evidence="1">
    <location>
        <begin position="1"/>
        <end position="27"/>
    </location>
</feature>
<protein>
    <recommendedName>
        <fullName evidence="2">PepSY domain-containing protein</fullName>
    </recommendedName>
</protein>
<dbReference type="EMBL" id="VRMQ01000002">
    <property type="protein sequence ID" value="TXN16526.1"/>
    <property type="molecule type" value="Genomic_DNA"/>
</dbReference>
<gene>
    <name evidence="5" type="ORF">ACX05_03725</name>
    <name evidence="10" type="ORF">AKG60_04620</name>
    <name evidence="11" type="ORF">EHC69_06540</name>
    <name evidence="12" type="ORF">FVP01_11245</name>
    <name evidence="9" type="ORF">HKB16_26220</name>
    <name evidence="8" type="ORF">HKB21_21430</name>
    <name evidence="3" type="ORF">I7278_17425</name>
    <name evidence="4" type="ORF">I7278_27865</name>
    <name evidence="6" type="ORF">IB292_19740</name>
    <name evidence="13" type="ORF">M5598_06070</name>
    <name evidence="14" type="ORF">O1Q84_05860</name>
    <name evidence="7" type="ORF">QX249_19680</name>
</gene>
<evidence type="ECO:0000313" key="8">
    <source>
        <dbReference type="EMBL" id="NMU28177.1"/>
    </source>
</evidence>
<dbReference type="Proteomes" id="UP000037697">
    <property type="component" value="Unassembled WGS sequence"/>
</dbReference>
<dbReference type="Proteomes" id="UP001253193">
    <property type="component" value="Unassembled WGS sequence"/>
</dbReference>
<name>A0A072JCY9_VIBPH</name>
<evidence type="ECO:0000259" key="2">
    <source>
        <dbReference type="Pfam" id="PF03413"/>
    </source>
</evidence>
<evidence type="ECO:0000313" key="5">
    <source>
        <dbReference type="EMBL" id="KOY42158.1"/>
    </source>
</evidence>
<dbReference type="EMBL" id="DACQKT010000009">
    <property type="protein sequence ID" value="HAS6678588.1"/>
    <property type="molecule type" value="Genomic_DNA"/>
</dbReference>
<accession>A0A072JCY9</accession>
<dbReference type="Proteomes" id="UP001163036">
    <property type="component" value="Chromosome 1"/>
</dbReference>
<dbReference type="Proteomes" id="UP001156560">
    <property type="component" value="Chromosome 1"/>
</dbReference>
<dbReference type="EMBL" id="JABCLD010001917">
    <property type="protein sequence ID" value="NMU28177.1"/>
    <property type="molecule type" value="Genomic_DNA"/>
</dbReference>
<reference evidence="12 17" key="5">
    <citation type="submission" date="2019-08" db="EMBL/GenBank/DDBJ databases">
        <title>Emerging of two pre-pandemic pathogenic O4:KUT lineages of Vibrio parahaemolyticus in coastal eastern China.</title>
        <authorList>
            <person name="Yu H."/>
        </authorList>
    </citation>
    <scope>NUCLEOTIDE SEQUENCE [LARGE SCALE GENOMIC DNA]</scope>
    <source>
        <strain evidence="12 17">HZ17-383</strain>
    </source>
</reference>
<keyword evidence="16" id="KW-1185">Reference proteome</keyword>
<evidence type="ECO:0000313" key="4">
    <source>
        <dbReference type="EMBL" id="HAS6680576.1"/>
    </source>
</evidence>
<dbReference type="Proteomes" id="UP000464718">
    <property type="component" value="Chromosome i"/>
</dbReference>
<dbReference type="Proteomes" id="UP000321504">
    <property type="component" value="Unassembled WGS sequence"/>
</dbReference>
<reference evidence="11 18" key="4">
    <citation type="submission" date="2018-12" db="EMBL/GenBank/DDBJ databases">
        <title>Genomic insights into the evolutionary origins and pathogenicity of five Vibrio parahaemolyticus strains isolated from the shrimp with acute hepatopancreatic necrosis disease (AHPND).</title>
        <authorList>
            <person name="Yang Q."/>
            <person name="Dong X."/>
            <person name="Xie G."/>
            <person name="Fu S."/>
            <person name="Zou P."/>
            <person name="Sun J."/>
            <person name="Wang Y."/>
            <person name="Huang J."/>
        </authorList>
    </citation>
    <scope>NUCLEOTIDE SEQUENCE [LARGE SCALE GENOMIC DNA]</scope>
    <source>
        <strain evidence="11 18">20160303005-1</strain>
    </source>
</reference>
<dbReference type="Proteomes" id="UP000726777">
    <property type="component" value="Unassembled WGS sequence"/>
</dbReference>
<dbReference type="EMBL" id="CP114194">
    <property type="protein sequence ID" value="WAT91344.1"/>
    <property type="molecule type" value="Genomic_DNA"/>
</dbReference>
<dbReference type="Proteomes" id="UP000555836">
    <property type="component" value="Unassembled WGS sequence"/>
</dbReference>
<evidence type="ECO:0000313" key="13">
    <source>
        <dbReference type="EMBL" id="UYV27529.1"/>
    </source>
</evidence>
<evidence type="ECO:0000313" key="11">
    <source>
        <dbReference type="EMBL" id="QHH09045.1"/>
    </source>
</evidence>